<proteinExistence type="predicted"/>
<dbReference type="PANTHER" id="PTHR43372">
    <property type="entry name" value="FATTY-ACID AMIDE HYDROLASE"/>
    <property type="match status" value="1"/>
</dbReference>
<dbReference type="Proteomes" id="UP000695000">
    <property type="component" value="Unplaced"/>
</dbReference>
<protein>
    <submittedName>
        <fullName evidence="4">Fatty-acid amide hydrolase 2-like isoform X1</fullName>
    </submittedName>
</protein>
<dbReference type="InterPro" id="IPR052739">
    <property type="entry name" value="FAAH2"/>
</dbReference>
<dbReference type="InterPro" id="IPR023631">
    <property type="entry name" value="Amidase_dom"/>
</dbReference>
<evidence type="ECO:0000256" key="1">
    <source>
        <dbReference type="SAM" id="Phobius"/>
    </source>
</evidence>
<dbReference type="GeneID" id="108567080"/>
<dbReference type="PIRSF" id="PIRSF001221">
    <property type="entry name" value="Amidase_fungi"/>
    <property type="match status" value="1"/>
</dbReference>
<evidence type="ECO:0000313" key="4">
    <source>
        <dbReference type="RefSeq" id="XP_017782819.1"/>
    </source>
</evidence>
<keyword evidence="1" id="KW-1133">Transmembrane helix</keyword>
<accession>A0ABM1N7L9</accession>
<dbReference type="PANTHER" id="PTHR43372:SF1">
    <property type="entry name" value="LD38433P"/>
    <property type="match status" value="1"/>
</dbReference>
<evidence type="ECO:0000313" key="3">
    <source>
        <dbReference type="Proteomes" id="UP000695000"/>
    </source>
</evidence>
<keyword evidence="3" id="KW-1185">Reference proteome</keyword>
<keyword evidence="1" id="KW-0812">Transmembrane</keyword>
<dbReference type="InterPro" id="IPR036928">
    <property type="entry name" value="AS_sf"/>
</dbReference>
<evidence type="ECO:0000259" key="2">
    <source>
        <dbReference type="Pfam" id="PF01425"/>
    </source>
</evidence>
<dbReference type="Gene3D" id="3.90.1300.10">
    <property type="entry name" value="Amidase signature (AS) domain"/>
    <property type="match status" value="1"/>
</dbReference>
<name>A0ABM1N7L9_NICVS</name>
<reference evidence="4" key="1">
    <citation type="submission" date="2025-08" db="UniProtKB">
        <authorList>
            <consortium name="RefSeq"/>
        </authorList>
    </citation>
    <scope>IDENTIFICATION</scope>
    <source>
        <tissue evidence="4">Whole Larva</tissue>
    </source>
</reference>
<feature type="transmembrane region" description="Helical" evidence="1">
    <location>
        <begin position="20"/>
        <end position="45"/>
    </location>
</feature>
<sequence length="539" mass="59734">MAQVGPVHWAGQLNHEAFGGIMSSIIPSMLAFIHLYFDYFLDFLYGLYYNSKKKIVSASKDPILELSATEMARKIREGELKSEEVVLAHINRIKEVNGLLNAVIDERFDAALEEARRVDENIAKGVYAGRDFKQKIFLGVPFTTKGTTVCKGLDVSFGLVPRKGMKGTEDAKVVENMKNSGAILLALTNVPQLSIWSEAHNPVFGITNNPYDTTRNVGGSSGGECSIIAACGSAIGIGTDIGGSIRIPAYMCGLFGHKCSPTVTPTKGLTFRNGSEQDRTMVVAGPISRYCEDLIPGLKAILGADACRSLQLDKKVDIAKLKYYFIEEMPSLLISPVRSDVMKSFRSVVEHFRKMTGKAQELEIEELAYTARLYTKALANEGNDFSYDVTNKKYRAVWYRELFKYIFRCSNLSFSSVMVLINAQVLRKATSEWFEENTEKIKSELLSKLGNDGVLFFVSQPTTAHYHHLSYLRPYNLLYFSLFNLLKFPVTQVPLGLSHDGLPLGVQVVSAPFNDHLCLAVAQELESVFGGYVPPNSQA</sequence>
<dbReference type="Pfam" id="PF01425">
    <property type="entry name" value="Amidase"/>
    <property type="match status" value="1"/>
</dbReference>
<dbReference type="RefSeq" id="XP_017782819.1">
    <property type="nucleotide sequence ID" value="XM_017927330.1"/>
</dbReference>
<feature type="domain" description="Amidase" evidence="2">
    <location>
        <begin position="84"/>
        <end position="519"/>
    </location>
</feature>
<dbReference type="SUPFAM" id="SSF75304">
    <property type="entry name" value="Amidase signature (AS) enzymes"/>
    <property type="match status" value="1"/>
</dbReference>
<gene>
    <name evidence="4" type="primary">LOC108567080</name>
</gene>
<organism evidence="3 4">
    <name type="scientific">Nicrophorus vespilloides</name>
    <name type="common">Boreal carrion beetle</name>
    <dbReference type="NCBI Taxonomy" id="110193"/>
    <lineage>
        <taxon>Eukaryota</taxon>
        <taxon>Metazoa</taxon>
        <taxon>Ecdysozoa</taxon>
        <taxon>Arthropoda</taxon>
        <taxon>Hexapoda</taxon>
        <taxon>Insecta</taxon>
        <taxon>Pterygota</taxon>
        <taxon>Neoptera</taxon>
        <taxon>Endopterygota</taxon>
        <taxon>Coleoptera</taxon>
        <taxon>Polyphaga</taxon>
        <taxon>Staphyliniformia</taxon>
        <taxon>Silphidae</taxon>
        <taxon>Nicrophorinae</taxon>
        <taxon>Nicrophorus</taxon>
    </lineage>
</organism>
<keyword evidence="1" id="KW-0472">Membrane</keyword>